<dbReference type="EMBL" id="JBHFEH010000108">
    <property type="protein sequence ID" value="KAL2046681.1"/>
    <property type="molecule type" value="Genomic_DNA"/>
</dbReference>
<organism evidence="2 3">
    <name type="scientific">Lepraria finkii</name>
    <dbReference type="NCBI Taxonomy" id="1340010"/>
    <lineage>
        <taxon>Eukaryota</taxon>
        <taxon>Fungi</taxon>
        <taxon>Dikarya</taxon>
        <taxon>Ascomycota</taxon>
        <taxon>Pezizomycotina</taxon>
        <taxon>Lecanoromycetes</taxon>
        <taxon>OSLEUM clade</taxon>
        <taxon>Lecanoromycetidae</taxon>
        <taxon>Lecanorales</taxon>
        <taxon>Lecanorineae</taxon>
        <taxon>Stereocaulaceae</taxon>
        <taxon>Lepraria</taxon>
    </lineage>
</organism>
<evidence type="ECO:0000313" key="3">
    <source>
        <dbReference type="Proteomes" id="UP001590951"/>
    </source>
</evidence>
<name>A0ABR4API1_9LECA</name>
<feature type="compositionally biased region" description="Basic and acidic residues" evidence="1">
    <location>
        <begin position="53"/>
        <end position="67"/>
    </location>
</feature>
<evidence type="ECO:0000256" key="1">
    <source>
        <dbReference type="SAM" id="MobiDB-lite"/>
    </source>
</evidence>
<sequence length="102" mass="11321">MFGQLFDRVSDCVATVCSAYQEGFIGIQNIRAKRKQLESSPQELEGSLTHGETAVKDQYEKSRRRYGEASALGDQVARNALHEITTHLNSKPERPLAAGRLS</sequence>
<protein>
    <submittedName>
        <fullName evidence="2">Uncharacterized protein</fullName>
    </submittedName>
</protein>
<comment type="caution">
    <text evidence="2">The sequence shown here is derived from an EMBL/GenBank/DDBJ whole genome shotgun (WGS) entry which is preliminary data.</text>
</comment>
<proteinExistence type="predicted"/>
<dbReference type="Proteomes" id="UP001590951">
    <property type="component" value="Unassembled WGS sequence"/>
</dbReference>
<gene>
    <name evidence="2" type="ORF">ABVK25_011653</name>
</gene>
<reference evidence="2 3" key="1">
    <citation type="submission" date="2024-09" db="EMBL/GenBank/DDBJ databases">
        <title>Rethinking Asexuality: The Enigmatic Case of Functional Sexual Genes in Lepraria (Stereocaulaceae).</title>
        <authorList>
            <person name="Doellman M."/>
            <person name="Sun Y."/>
            <person name="Barcenas-Pena A."/>
            <person name="Lumbsch H.T."/>
            <person name="Grewe F."/>
        </authorList>
    </citation>
    <scope>NUCLEOTIDE SEQUENCE [LARGE SCALE GENOMIC DNA]</scope>
    <source>
        <strain evidence="2 3">Grewe 0041</strain>
    </source>
</reference>
<accession>A0ABR4API1</accession>
<keyword evidence="3" id="KW-1185">Reference proteome</keyword>
<evidence type="ECO:0000313" key="2">
    <source>
        <dbReference type="EMBL" id="KAL2046681.1"/>
    </source>
</evidence>
<feature type="region of interest" description="Disordered" evidence="1">
    <location>
        <begin position="37"/>
        <end position="71"/>
    </location>
</feature>